<keyword evidence="5" id="KW-1185">Reference proteome</keyword>
<reference evidence="4" key="1">
    <citation type="journal article" date="2021" name="IMA Fungus">
        <title>Genomic characterization of three marine fungi, including Emericellopsis atlantica sp. nov. with signatures of a generalist lifestyle and marine biomass degradation.</title>
        <authorList>
            <person name="Hagestad O.C."/>
            <person name="Hou L."/>
            <person name="Andersen J.H."/>
            <person name="Hansen E.H."/>
            <person name="Altermark B."/>
            <person name="Li C."/>
            <person name="Kuhnert E."/>
            <person name="Cox R.J."/>
            <person name="Crous P.W."/>
            <person name="Spatafora J.W."/>
            <person name="Lail K."/>
            <person name="Amirebrahimi M."/>
            <person name="Lipzen A."/>
            <person name="Pangilinan J."/>
            <person name="Andreopoulos W."/>
            <person name="Hayes R.D."/>
            <person name="Ng V."/>
            <person name="Grigoriev I.V."/>
            <person name="Jackson S.A."/>
            <person name="Sutton T.D.S."/>
            <person name="Dobson A.D.W."/>
            <person name="Rama T."/>
        </authorList>
    </citation>
    <scope>NUCLEOTIDE SEQUENCE</scope>
    <source>
        <strain evidence="4">TRa018bII</strain>
    </source>
</reference>
<feature type="transmembrane region" description="Helical" evidence="3">
    <location>
        <begin position="214"/>
        <end position="236"/>
    </location>
</feature>
<keyword evidence="3" id="KW-0472">Membrane</keyword>
<feature type="region of interest" description="Disordered" evidence="2">
    <location>
        <begin position="756"/>
        <end position="784"/>
    </location>
</feature>
<sequence length="957" mass="103900">MPRGQPTAKRQPGVANQRDTRHENGLVGPGKRVQKQKSNGHLNGHAKPISSSTTAESNPSSTYPALPTTPPPANTNRHARQQHSADAQSAADVKMGVHLTRRPSFGTYSESSSSESFHHSQSIAASHENHRRIDVNATKNPAVHRDSGPFNLVMTVLRSCPLYDTIAILIVLLQLPPTFLSLVHLLFATLTFVPTSTANTMSGLGFSDMFEGNVGTPSVATIVVVDLFVLMTWLFLWSPLQDIALDLAQTVIALTLGGGASGREAGMKNVLVCFGLIGASHFARNGHVEHTGLRALLSSSSNGLLGSTTDPDDPLEPVPHSGSKKSAYGWVRNILAIHILAQGVIRFIRDLYVQNKLRENRGTSTSIGDPEAGKPLADSNVDTPTSNTQAADDSSASFPSGSTSNTKKKRKQNNQVRARQPLWAALASTKIVVVKEYETSHTAAESAGTNATDVNNLGNAPFNTEADRIWITYVGSDQVGFSTSYFPTHALLENGEERAVDSPGIDASKPFFVRLNKTIWHATKINATLDPEKGAPNEMRWSGEIFGLAPASSYECEFVRPIDNAIIFSTRVRTVQPSTADPSVVLPPNPQMTSRPGSAATTLKTSTATAEIKLSDDQNKQKRQRKDQRGKLNAIRKEIERLANNISTSGGNDDRAKQKIQQNNLHMKQAEDAIVTLTSEIRSLEIVPLEDAAKYSASKSEYHKEKEKQKIFQSELQESKDAAARDLSALSNDLSSLQQKQERHQARITKLASEHERITDANAKGLDEAQRKESERQRVSAQREKVQSYYNDRLAFLRAETEQSSMNTQSCYAQIEAMQRAEMYASASPSASVQSLSANGNYPSDMIVEGIPSTTYRRNLTAQNPNVLYGPGGYGVPMPMQPPGFRTRGRSSSMLSNLSSFTQSDDEEPAPIHPPHMAKAVWDNDAKERHGSSGSGSGSGSVGDPKSPVVGNSQLSR</sequence>
<evidence type="ECO:0000313" key="4">
    <source>
        <dbReference type="EMBL" id="KAG9231839.1"/>
    </source>
</evidence>
<protein>
    <recommendedName>
        <fullName evidence="6">Ubiquitination network signaling protein acrB</fullName>
    </recommendedName>
</protein>
<name>A0A9P8C2V6_9HELO</name>
<feature type="region of interest" description="Disordered" evidence="2">
    <location>
        <begin position="1"/>
        <end position="91"/>
    </location>
</feature>
<feature type="compositionally biased region" description="Basic and acidic residues" evidence="2">
    <location>
        <begin position="922"/>
        <end position="931"/>
    </location>
</feature>
<dbReference type="AlphaFoldDB" id="A0A9P8C2V6"/>
<feature type="region of interest" description="Disordered" evidence="2">
    <location>
        <begin position="361"/>
        <end position="419"/>
    </location>
</feature>
<keyword evidence="3" id="KW-0812">Transmembrane</keyword>
<gene>
    <name evidence="4" type="ORF">BJ875DRAFT_103658</name>
</gene>
<feature type="coiled-coil region" evidence="1">
    <location>
        <begin position="720"/>
        <end position="754"/>
    </location>
</feature>
<evidence type="ECO:0000256" key="3">
    <source>
        <dbReference type="SAM" id="Phobius"/>
    </source>
</evidence>
<feature type="compositionally biased region" description="Low complexity" evidence="2">
    <location>
        <begin position="50"/>
        <end position="66"/>
    </location>
</feature>
<organism evidence="4 5">
    <name type="scientific">Amylocarpus encephaloides</name>
    <dbReference type="NCBI Taxonomy" id="45428"/>
    <lineage>
        <taxon>Eukaryota</taxon>
        <taxon>Fungi</taxon>
        <taxon>Dikarya</taxon>
        <taxon>Ascomycota</taxon>
        <taxon>Pezizomycotina</taxon>
        <taxon>Leotiomycetes</taxon>
        <taxon>Helotiales</taxon>
        <taxon>Helotiales incertae sedis</taxon>
        <taxon>Amylocarpus</taxon>
    </lineage>
</organism>
<dbReference type="Proteomes" id="UP000824998">
    <property type="component" value="Unassembled WGS sequence"/>
</dbReference>
<feature type="compositionally biased region" description="Polar residues" evidence="2">
    <location>
        <begin position="380"/>
        <end position="405"/>
    </location>
</feature>
<feature type="compositionally biased region" description="Low complexity" evidence="2">
    <location>
        <begin position="598"/>
        <end position="610"/>
    </location>
</feature>
<dbReference type="EMBL" id="MU251578">
    <property type="protein sequence ID" value="KAG9231839.1"/>
    <property type="molecule type" value="Genomic_DNA"/>
</dbReference>
<evidence type="ECO:0008006" key="6">
    <source>
        <dbReference type="Google" id="ProtNLM"/>
    </source>
</evidence>
<feature type="compositionally biased region" description="Low complexity" evidence="2">
    <location>
        <begin position="109"/>
        <end position="122"/>
    </location>
</feature>
<feature type="compositionally biased region" description="Low complexity" evidence="2">
    <location>
        <begin position="891"/>
        <end position="900"/>
    </location>
</feature>
<accession>A0A9P8C2V6</accession>
<evidence type="ECO:0000256" key="1">
    <source>
        <dbReference type="SAM" id="Coils"/>
    </source>
</evidence>
<dbReference type="OrthoDB" id="4158994at2759"/>
<comment type="caution">
    <text evidence="4">The sequence shown here is derived from an EMBL/GenBank/DDBJ whole genome shotgun (WGS) entry which is preliminary data.</text>
</comment>
<evidence type="ECO:0000313" key="5">
    <source>
        <dbReference type="Proteomes" id="UP000824998"/>
    </source>
</evidence>
<feature type="region of interest" description="Disordered" evidence="2">
    <location>
        <begin position="103"/>
        <end position="129"/>
    </location>
</feature>
<keyword evidence="1" id="KW-0175">Coiled coil</keyword>
<feature type="compositionally biased region" description="Low complexity" evidence="2">
    <location>
        <begin position="82"/>
        <end position="91"/>
    </location>
</feature>
<keyword evidence="3" id="KW-1133">Transmembrane helix</keyword>
<feature type="region of interest" description="Disordered" evidence="2">
    <location>
        <begin position="579"/>
        <end position="632"/>
    </location>
</feature>
<feature type="region of interest" description="Disordered" evidence="2">
    <location>
        <begin position="883"/>
        <end position="957"/>
    </location>
</feature>
<proteinExistence type="predicted"/>
<evidence type="ECO:0000256" key="2">
    <source>
        <dbReference type="SAM" id="MobiDB-lite"/>
    </source>
</evidence>
<feature type="transmembrane region" description="Helical" evidence="3">
    <location>
        <begin position="166"/>
        <end position="194"/>
    </location>
</feature>